<proteinExistence type="inferred from homology"/>
<sequence length="689" mass="77439">MGKITLDGITTNNLKSLSINVVHQKITGITGVSGGGKSSLGYHTLHKLCRNEFEAIESGTVEIPRYKVNKFSGLIPSVSISQENRNNNPLSSIYTFLNIYQIIIAYGGVNIEEQEKIIINSHHNTCKKCQGMGYIKEPDLLKIFDYSKPIKECIKIKNNKVLQTFIAYCKENIGDLDKTIEHISDEVLNGILYGKHKLSSPVKFKLNGRERQSSFYNGLIDEISKSTSLKNKLFLDSVCPSCLGSRINTTCSSIKVFDIPFIDFLTVPFHELIGRIRNHKLSKLINTIIELGAGYLTFSRAIPTLSGGELQKLKLSKVCFSEISGILITIDEISAHLHQNEIRPLLSLIKEINNKGNTILLIDHNAQLLSVCDSFYNIGPFAGERGGHLTRKINHKLKYNDKDYEKDDYFELNHLTRNNVINQSIKILKNKINVLVGVSGSGKSSLALAVLEQYSNSIYIRQRSPLITYKIDVASYLGVRDKIINIFNKKQPVKYCNKCNGAGVIRIQRSFNDDIEIECNKCEGRLFTKSTLKNKVNDINIYDFFTNEIYAISKYKLDLDPVVYEAINILNSLSLSHLSLSRKLKNLSGGEIQRLKLARELIRNFSKKDALIIIDEIGAGLDPQTSITILNYLHEIKSKFAAILLVEHKPEIYSQADSIIVIGPGSGIRGGNVIDYLSPAKYQEKYIDY</sequence>
<comment type="subcellular location">
    <subcellularLocation>
        <location evidence="1">Cytoplasm</location>
    </subcellularLocation>
</comment>
<keyword evidence="2" id="KW-0963">Cytoplasm</keyword>
<keyword evidence="9" id="KW-0238">DNA-binding</keyword>
<dbReference type="PANTHER" id="PTHR43152:SF3">
    <property type="entry name" value="UVRABC SYSTEM PROTEIN A"/>
    <property type="match status" value="1"/>
</dbReference>
<keyword evidence="6" id="KW-0228">DNA excision</keyword>
<evidence type="ECO:0000256" key="1">
    <source>
        <dbReference type="ARBA" id="ARBA00004496"/>
    </source>
</evidence>
<evidence type="ECO:0000259" key="14">
    <source>
        <dbReference type="PROSITE" id="PS50893"/>
    </source>
</evidence>
<dbReference type="InterPro" id="IPR017871">
    <property type="entry name" value="ABC_transporter-like_CS"/>
</dbReference>
<dbReference type="Proteomes" id="UP001304071">
    <property type="component" value="Chromosome 1"/>
</dbReference>
<feature type="domain" description="ABC transporter" evidence="14">
    <location>
        <begin position="404"/>
        <end position="689"/>
    </location>
</feature>
<dbReference type="EMBL" id="CP138203">
    <property type="protein sequence ID" value="WPC75035.1"/>
    <property type="molecule type" value="Genomic_DNA"/>
</dbReference>
<dbReference type="RefSeq" id="WP_261895430.1">
    <property type="nucleotide sequence ID" value="NZ_AP024895.1"/>
</dbReference>
<evidence type="ECO:0000256" key="6">
    <source>
        <dbReference type="ARBA" id="ARBA00022769"/>
    </source>
</evidence>
<dbReference type="InterPro" id="IPR003593">
    <property type="entry name" value="AAA+_ATPase"/>
</dbReference>
<evidence type="ECO:0000256" key="13">
    <source>
        <dbReference type="ARBA" id="ARBA00042156"/>
    </source>
</evidence>
<name>A0ABZ0QHQ2_9VIBR</name>
<dbReference type="GO" id="GO:0005524">
    <property type="term" value="F:ATP binding"/>
    <property type="evidence" value="ECO:0007669"/>
    <property type="project" value="UniProtKB-KW"/>
</dbReference>
<dbReference type="Gene3D" id="3.40.50.300">
    <property type="entry name" value="P-loop containing nucleotide triphosphate hydrolases"/>
    <property type="match status" value="2"/>
</dbReference>
<evidence type="ECO:0000256" key="11">
    <source>
        <dbReference type="ARBA" id="ARBA00038000"/>
    </source>
</evidence>
<keyword evidence="5" id="KW-0227">DNA damage</keyword>
<keyword evidence="7 15" id="KW-0067">ATP-binding</keyword>
<dbReference type="InterPro" id="IPR003395">
    <property type="entry name" value="RecF/RecN/SMC_N"/>
</dbReference>
<dbReference type="PANTHER" id="PTHR43152">
    <property type="entry name" value="UVRABC SYSTEM PROTEIN A"/>
    <property type="match status" value="1"/>
</dbReference>
<keyword evidence="3" id="KW-0677">Repeat</keyword>
<dbReference type="Pfam" id="PF02463">
    <property type="entry name" value="SMC_N"/>
    <property type="match status" value="1"/>
</dbReference>
<keyword evidence="8" id="KW-0267">Excision nuclease</keyword>
<evidence type="ECO:0000313" key="16">
    <source>
        <dbReference type="Proteomes" id="UP001304071"/>
    </source>
</evidence>
<dbReference type="SMART" id="SM00382">
    <property type="entry name" value="AAA"/>
    <property type="match status" value="1"/>
</dbReference>
<organism evidence="15 16">
    <name type="scientific">Vibrio porteresiae DSM 19223</name>
    <dbReference type="NCBI Taxonomy" id="1123496"/>
    <lineage>
        <taxon>Bacteria</taxon>
        <taxon>Pseudomonadati</taxon>
        <taxon>Pseudomonadota</taxon>
        <taxon>Gammaproteobacteria</taxon>
        <taxon>Vibrionales</taxon>
        <taxon>Vibrionaceae</taxon>
        <taxon>Vibrio</taxon>
    </lineage>
</organism>
<evidence type="ECO:0000256" key="10">
    <source>
        <dbReference type="ARBA" id="ARBA00023204"/>
    </source>
</evidence>
<reference evidence="15 16" key="1">
    <citation type="submission" date="2023-11" db="EMBL/GenBank/DDBJ databases">
        <title>Plant-associative lifestyle of Vibrio porteresiae and its evolutionary dynamics.</title>
        <authorList>
            <person name="Rameshkumar N."/>
            <person name="Kirti K."/>
        </authorList>
    </citation>
    <scope>NUCLEOTIDE SEQUENCE [LARGE SCALE GENOMIC DNA]</scope>
    <source>
        <strain evidence="15 16">MSSRF30</strain>
    </source>
</reference>
<dbReference type="Gene3D" id="1.20.1580.10">
    <property type="entry name" value="ABC transporter ATPase like domain"/>
    <property type="match status" value="2"/>
</dbReference>
<keyword evidence="4" id="KW-0547">Nucleotide-binding</keyword>
<evidence type="ECO:0000256" key="3">
    <source>
        <dbReference type="ARBA" id="ARBA00022737"/>
    </source>
</evidence>
<keyword evidence="10" id="KW-0234">DNA repair</keyword>
<dbReference type="InterPro" id="IPR027417">
    <property type="entry name" value="P-loop_NTPase"/>
</dbReference>
<evidence type="ECO:0000256" key="7">
    <source>
        <dbReference type="ARBA" id="ARBA00022840"/>
    </source>
</evidence>
<dbReference type="InterPro" id="IPR003439">
    <property type="entry name" value="ABC_transporter-like_ATP-bd"/>
</dbReference>
<dbReference type="Gene3D" id="1.10.8.280">
    <property type="entry name" value="ABC transporter ATPase domain-like"/>
    <property type="match status" value="1"/>
</dbReference>
<evidence type="ECO:0000256" key="5">
    <source>
        <dbReference type="ARBA" id="ARBA00022763"/>
    </source>
</evidence>
<evidence type="ECO:0000256" key="12">
    <source>
        <dbReference type="ARBA" id="ARBA00039316"/>
    </source>
</evidence>
<gene>
    <name evidence="15" type="ORF">R8Z52_07515</name>
</gene>
<dbReference type="PROSITE" id="PS00211">
    <property type="entry name" value="ABC_TRANSPORTER_1"/>
    <property type="match status" value="1"/>
</dbReference>
<keyword evidence="16" id="KW-1185">Reference proteome</keyword>
<evidence type="ECO:0000256" key="2">
    <source>
        <dbReference type="ARBA" id="ARBA00022490"/>
    </source>
</evidence>
<protein>
    <recommendedName>
        <fullName evidence="12">UvrABC system protein A</fullName>
    </recommendedName>
    <alternativeName>
        <fullName evidence="13">Excinuclease ABC subunit A</fullName>
    </alternativeName>
</protein>
<comment type="similarity">
    <text evidence="11">Belongs to the ABC transporter superfamily. UvrA family.</text>
</comment>
<evidence type="ECO:0000256" key="4">
    <source>
        <dbReference type="ARBA" id="ARBA00022741"/>
    </source>
</evidence>
<dbReference type="SUPFAM" id="SSF52540">
    <property type="entry name" value="P-loop containing nucleoside triphosphate hydrolases"/>
    <property type="match status" value="2"/>
</dbReference>
<accession>A0ABZ0QHQ2</accession>
<evidence type="ECO:0000256" key="9">
    <source>
        <dbReference type="ARBA" id="ARBA00023125"/>
    </source>
</evidence>
<dbReference type="PROSITE" id="PS50893">
    <property type="entry name" value="ABC_TRANSPORTER_2"/>
    <property type="match status" value="1"/>
</dbReference>
<evidence type="ECO:0000313" key="15">
    <source>
        <dbReference type="EMBL" id="WPC75035.1"/>
    </source>
</evidence>
<evidence type="ECO:0000256" key="8">
    <source>
        <dbReference type="ARBA" id="ARBA00022881"/>
    </source>
</evidence>